<sequence>MFDVNNSVSKFHLKLHCRKTVQGGSWVKSNAEKVTESLRLPLAESELGKPDEVLLALGRWEYKTVENIKTSGERNITLKTAAAA</sequence>
<proteinExistence type="predicted"/>
<evidence type="ECO:0000313" key="2">
    <source>
        <dbReference type="Proteomes" id="UP001359485"/>
    </source>
</evidence>
<reference evidence="1 2" key="1">
    <citation type="submission" date="2023-09" db="EMBL/GenBank/DDBJ databases">
        <title>Genomes of two closely related lineages of the louse Polyplax serrata with different host specificities.</title>
        <authorList>
            <person name="Martinu J."/>
            <person name="Tarabai H."/>
            <person name="Stefka J."/>
            <person name="Hypsa V."/>
        </authorList>
    </citation>
    <scope>NUCLEOTIDE SEQUENCE [LARGE SCALE GENOMIC DNA]</scope>
    <source>
        <strain evidence="1">98ZLc_SE</strain>
    </source>
</reference>
<name>A0ABR1AM21_POLSC</name>
<comment type="caution">
    <text evidence="1">The sequence shown here is derived from an EMBL/GenBank/DDBJ whole genome shotgun (WGS) entry which is preliminary data.</text>
</comment>
<dbReference type="Proteomes" id="UP001359485">
    <property type="component" value="Unassembled WGS sequence"/>
</dbReference>
<organism evidence="1 2">
    <name type="scientific">Polyplax serrata</name>
    <name type="common">Common mouse louse</name>
    <dbReference type="NCBI Taxonomy" id="468196"/>
    <lineage>
        <taxon>Eukaryota</taxon>
        <taxon>Metazoa</taxon>
        <taxon>Ecdysozoa</taxon>
        <taxon>Arthropoda</taxon>
        <taxon>Hexapoda</taxon>
        <taxon>Insecta</taxon>
        <taxon>Pterygota</taxon>
        <taxon>Neoptera</taxon>
        <taxon>Paraneoptera</taxon>
        <taxon>Psocodea</taxon>
        <taxon>Troctomorpha</taxon>
        <taxon>Phthiraptera</taxon>
        <taxon>Anoplura</taxon>
        <taxon>Polyplacidae</taxon>
        <taxon>Polyplax</taxon>
    </lineage>
</organism>
<dbReference type="EMBL" id="JAWJWF010000047">
    <property type="protein sequence ID" value="KAK6622325.1"/>
    <property type="molecule type" value="Genomic_DNA"/>
</dbReference>
<keyword evidence="2" id="KW-1185">Reference proteome</keyword>
<evidence type="ECO:0000313" key="1">
    <source>
        <dbReference type="EMBL" id="KAK6622325.1"/>
    </source>
</evidence>
<accession>A0ABR1AM21</accession>
<protein>
    <submittedName>
        <fullName evidence="1">Uncharacterized protein</fullName>
    </submittedName>
</protein>
<gene>
    <name evidence="1" type="ORF">RUM44_002136</name>
</gene>